<dbReference type="HAMAP" id="MF_00073">
    <property type="entry name" value="NusB"/>
    <property type="match status" value="1"/>
</dbReference>
<keyword evidence="4 6" id="KW-0805">Transcription regulation</keyword>
<comment type="caution">
    <text evidence="8">The sequence shown here is derived from an EMBL/GenBank/DDBJ whole genome shotgun (WGS) entry which is preliminary data.</text>
</comment>
<dbReference type="Gene3D" id="1.10.940.10">
    <property type="entry name" value="NusB-like"/>
    <property type="match status" value="1"/>
</dbReference>
<evidence type="ECO:0000313" key="8">
    <source>
        <dbReference type="EMBL" id="GAA0916606.1"/>
    </source>
</evidence>
<evidence type="ECO:0000256" key="6">
    <source>
        <dbReference type="HAMAP-Rule" id="MF_00073"/>
    </source>
</evidence>
<reference evidence="8 9" key="1">
    <citation type="journal article" date="2019" name="Int. J. Syst. Evol. Microbiol.">
        <title>The Global Catalogue of Microorganisms (GCM) 10K type strain sequencing project: providing services to taxonomists for standard genome sequencing and annotation.</title>
        <authorList>
            <consortium name="The Broad Institute Genomics Platform"/>
            <consortium name="The Broad Institute Genome Sequencing Center for Infectious Disease"/>
            <person name="Wu L."/>
            <person name="Ma J."/>
        </authorList>
    </citation>
    <scope>NUCLEOTIDE SEQUENCE [LARGE SCALE GENOMIC DNA]</scope>
    <source>
        <strain evidence="8 9">JCM 11444</strain>
    </source>
</reference>
<evidence type="ECO:0000313" key="9">
    <source>
        <dbReference type="Proteomes" id="UP001500418"/>
    </source>
</evidence>
<dbReference type="InterPro" id="IPR006027">
    <property type="entry name" value="NusB_RsmB_TIM44"/>
</dbReference>
<dbReference type="InterPro" id="IPR035926">
    <property type="entry name" value="NusB-like_sf"/>
</dbReference>
<evidence type="ECO:0000256" key="1">
    <source>
        <dbReference type="ARBA" id="ARBA00005952"/>
    </source>
</evidence>
<name>A0ABN1NUF0_9ACTN</name>
<evidence type="ECO:0000256" key="5">
    <source>
        <dbReference type="ARBA" id="ARBA00023163"/>
    </source>
</evidence>
<comment type="function">
    <text evidence="6">Involved in transcription antitermination. Required for transcription of ribosomal RNA (rRNA) genes. Binds specifically to the boxA antiterminator sequence of the ribosomal RNA (rrn) operons.</text>
</comment>
<dbReference type="EMBL" id="BAAAID010000002">
    <property type="protein sequence ID" value="GAA0916606.1"/>
    <property type="molecule type" value="Genomic_DNA"/>
</dbReference>
<feature type="domain" description="NusB/RsmB/TIM44" evidence="7">
    <location>
        <begin position="6"/>
        <end position="132"/>
    </location>
</feature>
<dbReference type="NCBIfam" id="TIGR01951">
    <property type="entry name" value="nusB"/>
    <property type="match status" value="1"/>
</dbReference>
<keyword evidence="2 6" id="KW-0889">Transcription antitermination</keyword>
<evidence type="ECO:0000256" key="3">
    <source>
        <dbReference type="ARBA" id="ARBA00022884"/>
    </source>
</evidence>
<dbReference type="Proteomes" id="UP001500418">
    <property type="component" value="Unassembled WGS sequence"/>
</dbReference>
<organism evidence="8 9">
    <name type="scientific">Streptomyces rhizosphaericus</name>
    <dbReference type="NCBI Taxonomy" id="114699"/>
    <lineage>
        <taxon>Bacteria</taxon>
        <taxon>Bacillati</taxon>
        <taxon>Actinomycetota</taxon>
        <taxon>Actinomycetes</taxon>
        <taxon>Kitasatosporales</taxon>
        <taxon>Streptomycetaceae</taxon>
        <taxon>Streptomyces</taxon>
        <taxon>Streptomyces violaceusniger group</taxon>
    </lineage>
</organism>
<evidence type="ECO:0000256" key="2">
    <source>
        <dbReference type="ARBA" id="ARBA00022814"/>
    </source>
</evidence>
<dbReference type="PANTHER" id="PTHR11078">
    <property type="entry name" value="N UTILIZATION SUBSTANCE PROTEIN B-RELATED"/>
    <property type="match status" value="1"/>
</dbReference>
<dbReference type="PANTHER" id="PTHR11078:SF3">
    <property type="entry name" value="ANTITERMINATION NUSB DOMAIN-CONTAINING PROTEIN"/>
    <property type="match status" value="1"/>
</dbReference>
<dbReference type="Pfam" id="PF01029">
    <property type="entry name" value="NusB"/>
    <property type="match status" value="1"/>
</dbReference>
<dbReference type="InterPro" id="IPR011605">
    <property type="entry name" value="NusB_fam"/>
</dbReference>
<keyword evidence="9" id="KW-1185">Reference proteome</keyword>
<sequence>MAARNKARKRAFQILFEADQRGSTVQTVLADWIRLARTDDRQPPVSEYTMQLVEGYAQHIDRIDELIATYAVGWTLDRMPVVDRNILRLGAYELVWEDATPDAVVIDEAVQLAKEFSTDDSPAFVNGLLGRIKELKPSLRREQEPREHQG</sequence>
<proteinExistence type="inferred from homology"/>
<protein>
    <recommendedName>
        <fullName evidence="6">Transcription antitermination protein NusB</fullName>
    </recommendedName>
    <alternativeName>
        <fullName evidence="6">Antitermination factor NusB</fullName>
    </alternativeName>
</protein>
<keyword evidence="3 6" id="KW-0694">RNA-binding</keyword>
<evidence type="ECO:0000259" key="7">
    <source>
        <dbReference type="Pfam" id="PF01029"/>
    </source>
</evidence>
<gene>
    <name evidence="6 8" type="primary">nusB</name>
    <name evidence="8" type="ORF">GCM10009575_005380</name>
</gene>
<dbReference type="SUPFAM" id="SSF48013">
    <property type="entry name" value="NusB-like"/>
    <property type="match status" value="1"/>
</dbReference>
<comment type="similarity">
    <text evidence="1 6">Belongs to the NusB family.</text>
</comment>
<evidence type="ECO:0000256" key="4">
    <source>
        <dbReference type="ARBA" id="ARBA00023015"/>
    </source>
</evidence>
<accession>A0ABN1NUF0</accession>
<keyword evidence="5 6" id="KW-0804">Transcription</keyword>